<dbReference type="EMBL" id="OBDY01000005">
    <property type="protein sequence ID" value="SNY38107.1"/>
    <property type="molecule type" value="Genomic_DNA"/>
</dbReference>
<dbReference type="OrthoDB" id="3297492at2"/>
<protein>
    <submittedName>
        <fullName evidence="1">Uncharacterized protein</fullName>
    </submittedName>
</protein>
<name>A0A285HQY5_9ACTN</name>
<dbReference type="Pfam" id="PF19953">
    <property type="entry name" value="EACC1"/>
    <property type="match status" value="1"/>
</dbReference>
<sequence>MEPATVSVRIRCPGAEAEDLDDLAQNLREALLDTDVDDVRQEITGAAQAGAKSGEVLAAGALVVALAPTVVESLMTIVASWLSRQPSDVEIEVDGQRFRGRVTRSERDELVAAYLRRLDTKP</sequence>
<accession>A0A285HQY5</accession>
<evidence type="ECO:0000313" key="1">
    <source>
        <dbReference type="EMBL" id="SNY38107.1"/>
    </source>
</evidence>
<evidence type="ECO:0000313" key="2">
    <source>
        <dbReference type="Proteomes" id="UP000219612"/>
    </source>
</evidence>
<proteinExistence type="predicted"/>
<reference evidence="1 2" key="1">
    <citation type="submission" date="2017-09" db="EMBL/GenBank/DDBJ databases">
        <authorList>
            <person name="Ehlers B."/>
            <person name="Leendertz F.H."/>
        </authorList>
    </citation>
    <scope>NUCLEOTIDE SEQUENCE [LARGE SCALE GENOMIC DNA]</scope>
    <source>
        <strain evidence="1 2">CGMCC 4.6857</strain>
    </source>
</reference>
<dbReference type="Proteomes" id="UP000219612">
    <property type="component" value="Unassembled WGS sequence"/>
</dbReference>
<dbReference type="AlphaFoldDB" id="A0A285HQY5"/>
<gene>
    <name evidence="1" type="ORF">SAMN05421748_105180</name>
</gene>
<keyword evidence="2" id="KW-1185">Reference proteome</keyword>
<dbReference type="InterPro" id="IPR045428">
    <property type="entry name" value="EACC1"/>
</dbReference>
<organism evidence="1 2">
    <name type="scientific">Paractinoplanes atraurantiacus</name>
    <dbReference type="NCBI Taxonomy" id="1036182"/>
    <lineage>
        <taxon>Bacteria</taxon>
        <taxon>Bacillati</taxon>
        <taxon>Actinomycetota</taxon>
        <taxon>Actinomycetes</taxon>
        <taxon>Micromonosporales</taxon>
        <taxon>Micromonosporaceae</taxon>
        <taxon>Paractinoplanes</taxon>
    </lineage>
</organism>
<dbReference type="RefSeq" id="WP_097320525.1">
    <property type="nucleotide sequence ID" value="NZ_OBDY01000005.1"/>
</dbReference>